<feature type="compositionally biased region" description="Low complexity" evidence="2">
    <location>
        <begin position="409"/>
        <end position="422"/>
    </location>
</feature>
<reference evidence="3 4" key="1">
    <citation type="submission" date="2014-02" db="EMBL/GenBank/DDBJ databases">
        <title>The small core and large imbalanced accessory genome model reveals a collaborative survival strategy of Sorangium cellulosum strains in nature.</title>
        <authorList>
            <person name="Han K."/>
            <person name="Peng R."/>
            <person name="Blom J."/>
            <person name="Li Y.-Z."/>
        </authorList>
    </citation>
    <scope>NUCLEOTIDE SEQUENCE [LARGE SCALE GENOMIC DNA]</scope>
    <source>
        <strain evidence="3 4">So0008-312</strain>
    </source>
</reference>
<evidence type="ECO:0000256" key="2">
    <source>
        <dbReference type="SAM" id="MobiDB-lite"/>
    </source>
</evidence>
<feature type="region of interest" description="Disordered" evidence="2">
    <location>
        <begin position="261"/>
        <end position="505"/>
    </location>
</feature>
<feature type="compositionally biased region" description="Basic and acidic residues" evidence="2">
    <location>
        <begin position="442"/>
        <end position="457"/>
    </location>
</feature>
<dbReference type="InterPro" id="IPR003768">
    <property type="entry name" value="ScpA"/>
</dbReference>
<dbReference type="RefSeq" id="WP_061612156.1">
    <property type="nucleotide sequence ID" value="NZ_JEMA01001003.1"/>
</dbReference>
<feature type="compositionally biased region" description="Low complexity" evidence="2">
    <location>
        <begin position="281"/>
        <end position="296"/>
    </location>
</feature>
<gene>
    <name evidence="3" type="ORF">BE15_15700</name>
</gene>
<feature type="compositionally biased region" description="Acidic residues" evidence="2">
    <location>
        <begin position="367"/>
        <end position="392"/>
    </location>
</feature>
<feature type="compositionally biased region" description="Low complexity" evidence="2">
    <location>
        <begin position="483"/>
        <end position="493"/>
    </location>
</feature>
<dbReference type="AlphaFoldDB" id="A0A150Q638"/>
<feature type="compositionally biased region" description="Acidic residues" evidence="2">
    <location>
        <begin position="297"/>
        <end position="354"/>
    </location>
</feature>
<proteinExistence type="inferred from homology"/>
<evidence type="ECO:0000256" key="1">
    <source>
        <dbReference type="ARBA" id="ARBA00044777"/>
    </source>
</evidence>
<dbReference type="OrthoDB" id="9811016at2"/>
<accession>A0A150Q638</accession>
<dbReference type="PANTHER" id="PTHR33969">
    <property type="entry name" value="SEGREGATION AND CONDENSATION PROTEIN A"/>
    <property type="match status" value="1"/>
</dbReference>
<organism evidence="3 4">
    <name type="scientific">Sorangium cellulosum</name>
    <name type="common">Polyangium cellulosum</name>
    <dbReference type="NCBI Taxonomy" id="56"/>
    <lineage>
        <taxon>Bacteria</taxon>
        <taxon>Pseudomonadati</taxon>
        <taxon>Myxococcota</taxon>
        <taxon>Polyangia</taxon>
        <taxon>Polyangiales</taxon>
        <taxon>Polyangiaceae</taxon>
        <taxon>Sorangium</taxon>
    </lineage>
</organism>
<dbReference type="Pfam" id="PF02616">
    <property type="entry name" value="SMC_ScpA"/>
    <property type="match status" value="1"/>
</dbReference>
<evidence type="ECO:0000313" key="4">
    <source>
        <dbReference type="Proteomes" id="UP000075260"/>
    </source>
</evidence>
<feature type="non-terminal residue" evidence="3">
    <location>
        <position position="1"/>
    </location>
</feature>
<dbReference type="Proteomes" id="UP000075260">
    <property type="component" value="Unassembled WGS sequence"/>
</dbReference>
<sequence>AAGDDAGPREGEYVVSLPTFEGPLDLLLHLIQQHELDILDIPVSFVTEKYLEYLKIMRSLSIDLASEYLVMAATLAHIKSKMLLPSVPAGQDDDGMPGEEEDPRAELVRRLLEYQKYKVAAGELAERGTLGRDVFTRGMSESEVPKGPAPFASSSIFGLLDAFERVLKRTNVQIDHEVVFDRISITDRIVELTEKLSARRAMRFEDLLLDSVSKGGVIPRFEVVITFLAVLEMCKLRLIRVHQTDPLAPIHILLSVAEGEPPVEFDPEDGAPTAERHEMAGSEGAGAPPAGAPAEPEAAEIAEAEAESGEPAEPELAESAEAAEEAAEAEAESGEPAEPELAESAEATEAEAESGEPAGPELAESAEAAEAESGEPAEPELAESAEAAEAESGEPAGPEVAEATEAEAESGAPAEPELAEPSVDPSGEPAPPELAGAVEETDSAHDVAGDEPAREADAGAAALAPLEEPSRDAVAETSDLSAPEDVAAPPDAVNEVDAGSGRDGG</sequence>
<dbReference type="PANTHER" id="PTHR33969:SF2">
    <property type="entry name" value="SEGREGATION AND CONDENSATION PROTEIN A"/>
    <property type="match status" value="1"/>
</dbReference>
<name>A0A150Q638_SORCE</name>
<dbReference type="EMBL" id="JEMA01001003">
    <property type="protein sequence ID" value="KYF63431.1"/>
    <property type="molecule type" value="Genomic_DNA"/>
</dbReference>
<feature type="compositionally biased region" description="Low complexity" evidence="2">
    <location>
        <begin position="355"/>
        <end position="366"/>
    </location>
</feature>
<comment type="caution">
    <text evidence="3">The sequence shown here is derived from an EMBL/GenBank/DDBJ whole genome shotgun (WGS) entry which is preliminary data.</text>
</comment>
<dbReference type="HAMAP" id="MF_01805">
    <property type="entry name" value="ScpA"/>
    <property type="match status" value="1"/>
</dbReference>
<protein>
    <recommendedName>
        <fullName evidence="1">Segregation and condensation protein A</fullName>
    </recommendedName>
</protein>
<evidence type="ECO:0000313" key="3">
    <source>
        <dbReference type="EMBL" id="KYF63431.1"/>
    </source>
</evidence>
<dbReference type="Gene3D" id="6.10.250.2410">
    <property type="match status" value="1"/>
</dbReference>
<feature type="compositionally biased region" description="Low complexity" evidence="2">
    <location>
        <begin position="458"/>
        <end position="467"/>
    </location>
</feature>